<reference evidence="1 2" key="1">
    <citation type="submission" date="2019-09" db="EMBL/GenBank/DDBJ databases">
        <authorList>
            <person name="Khan S.A."/>
            <person name="Jeon C.O."/>
            <person name="Chun B.H."/>
            <person name="Jeong S.E."/>
        </authorList>
    </citation>
    <scope>NUCLEOTIDE SEQUENCE [LARGE SCALE GENOMIC DNA]</scope>
    <source>
        <strain evidence="1 2">KCTC 42508</strain>
    </source>
</reference>
<evidence type="ECO:0000313" key="2">
    <source>
        <dbReference type="Proteomes" id="UP000323188"/>
    </source>
</evidence>
<sequence length="217" mass="25280">MHFKPHNYQHIYFENAKCSDAVGGLQEFKKSIELGFFADVTLKTSGKYNEKLDLVVELDCPLNLLDVLGHFNKGLWGSTEATNFVLAQCFNVLLEQNKELEIDIQEFTLYLKDTNVIIKNIYRHSIPEQFNNIITEIAEHYVSITKGLTVQPEEIFIPVFEDPLTNPFDCHFQEKLPQPTSYNEYWGIYLDTAEEGEIFDVRQKKFISANLDYFLYE</sequence>
<name>A0A5B2TSZ4_9FLAO</name>
<accession>A0A5B2TSZ4</accession>
<dbReference type="Proteomes" id="UP000323188">
    <property type="component" value="Unassembled WGS sequence"/>
</dbReference>
<dbReference type="EMBL" id="VUOE01000002">
    <property type="protein sequence ID" value="KAA2217048.1"/>
    <property type="molecule type" value="Genomic_DNA"/>
</dbReference>
<proteinExistence type="predicted"/>
<gene>
    <name evidence="1" type="ORF">F0361_13795</name>
</gene>
<dbReference type="AlphaFoldDB" id="A0A5B2TSZ4"/>
<evidence type="ECO:0000313" key="1">
    <source>
        <dbReference type="EMBL" id="KAA2217048.1"/>
    </source>
</evidence>
<dbReference type="RefSeq" id="WP_154919375.1">
    <property type="nucleotide sequence ID" value="NZ_VUOE01000002.1"/>
</dbReference>
<protein>
    <submittedName>
        <fullName evidence="1">Uncharacterized protein</fullName>
    </submittedName>
</protein>
<comment type="caution">
    <text evidence="1">The sequence shown here is derived from an EMBL/GenBank/DDBJ whole genome shotgun (WGS) entry which is preliminary data.</text>
</comment>
<organism evidence="1 2">
    <name type="scientific">Maribacter flavus</name>
    <dbReference type="NCBI Taxonomy" id="1658664"/>
    <lineage>
        <taxon>Bacteria</taxon>
        <taxon>Pseudomonadati</taxon>
        <taxon>Bacteroidota</taxon>
        <taxon>Flavobacteriia</taxon>
        <taxon>Flavobacteriales</taxon>
        <taxon>Flavobacteriaceae</taxon>
        <taxon>Maribacter</taxon>
    </lineage>
</organism>